<evidence type="ECO:0000256" key="3">
    <source>
        <dbReference type="ARBA" id="ARBA00022692"/>
    </source>
</evidence>
<evidence type="ECO:0000256" key="6">
    <source>
        <dbReference type="SAM" id="Phobius"/>
    </source>
</evidence>
<feature type="transmembrane region" description="Helical" evidence="6">
    <location>
        <begin position="194"/>
        <end position="215"/>
    </location>
</feature>
<evidence type="ECO:0000256" key="1">
    <source>
        <dbReference type="ARBA" id="ARBA00004651"/>
    </source>
</evidence>
<feature type="transmembrane region" description="Helical" evidence="6">
    <location>
        <begin position="76"/>
        <end position="97"/>
    </location>
</feature>
<dbReference type="GO" id="GO:0005886">
    <property type="term" value="C:plasma membrane"/>
    <property type="evidence" value="ECO:0007669"/>
    <property type="project" value="UniProtKB-SubCell"/>
</dbReference>
<keyword evidence="2" id="KW-1003">Cell membrane</keyword>
<proteinExistence type="predicted"/>
<dbReference type="PANTHER" id="PTHR32322:SF18">
    <property type="entry name" value="S-ADENOSYLMETHIONINE_S-ADENOSYLHOMOCYSTEINE TRANSPORTER"/>
    <property type="match status" value="1"/>
</dbReference>
<reference evidence="8" key="1">
    <citation type="journal article" date="2018" name="Int. J. Syst. Evol. Microbiol.">
        <title>Neptunicella marina gen. nov., sp. nov., isolated from surface seawater.</title>
        <authorList>
            <person name="Liu X."/>
            <person name="Lai Q."/>
            <person name="Du Y."/>
            <person name="Zhang X."/>
            <person name="Liu Z."/>
            <person name="Sun F."/>
            <person name="Shao Z."/>
        </authorList>
    </citation>
    <scope>NUCLEOTIDE SEQUENCE</scope>
    <source>
        <strain evidence="8">S27-2</strain>
    </source>
</reference>
<feature type="domain" description="EamA" evidence="7">
    <location>
        <begin position="165"/>
        <end position="300"/>
    </location>
</feature>
<reference evidence="8" key="2">
    <citation type="submission" date="2020-08" db="EMBL/GenBank/DDBJ databases">
        <authorList>
            <person name="Lai Q."/>
        </authorList>
    </citation>
    <scope>NUCLEOTIDE SEQUENCE</scope>
    <source>
        <strain evidence="8">S27-2</strain>
    </source>
</reference>
<gene>
    <name evidence="8" type="ORF">H8B19_07510</name>
</gene>
<evidence type="ECO:0000313" key="9">
    <source>
        <dbReference type="Proteomes" id="UP000601768"/>
    </source>
</evidence>
<dbReference type="InterPro" id="IPR000620">
    <property type="entry name" value="EamA_dom"/>
</dbReference>
<comment type="subcellular location">
    <subcellularLocation>
        <location evidence="1">Cell membrane</location>
        <topology evidence="1">Multi-pass membrane protein</topology>
    </subcellularLocation>
</comment>
<feature type="transmembrane region" description="Helical" evidence="6">
    <location>
        <begin position="12"/>
        <end position="33"/>
    </location>
</feature>
<keyword evidence="5 6" id="KW-0472">Membrane</keyword>
<dbReference type="AlphaFoldDB" id="A0A8J6IUI3"/>
<keyword evidence="9" id="KW-1185">Reference proteome</keyword>
<name>A0A8J6IUI3_9ALTE</name>
<dbReference type="InterPro" id="IPR050638">
    <property type="entry name" value="AA-Vitamin_Transporters"/>
</dbReference>
<feature type="transmembrane region" description="Helical" evidence="6">
    <location>
        <begin position="45"/>
        <end position="67"/>
    </location>
</feature>
<accession>A0A8J6IUI3</accession>
<feature type="transmembrane region" description="Helical" evidence="6">
    <location>
        <begin position="163"/>
        <end position="182"/>
    </location>
</feature>
<feature type="transmembrane region" description="Helical" evidence="6">
    <location>
        <begin position="109"/>
        <end position="129"/>
    </location>
</feature>
<dbReference type="Pfam" id="PF00892">
    <property type="entry name" value="EamA"/>
    <property type="match status" value="2"/>
</dbReference>
<evidence type="ECO:0000259" key="7">
    <source>
        <dbReference type="Pfam" id="PF00892"/>
    </source>
</evidence>
<feature type="transmembrane region" description="Helical" evidence="6">
    <location>
        <begin position="136"/>
        <end position="157"/>
    </location>
</feature>
<keyword evidence="4 6" id="KW-1133">Transmembrane helix</keyword>
<feature type="transmembrane region" description="Helical" evidence="6">
    <location>
        <begin position="284"/>
        <end position="300"/>
    </location>
</feature>
<protein>
    <submittedName>
        <fullName evidence="8">DMT family transporter</fullName>
    </submittedName>
</protein>
<evidence type="ECO:0000256" key="5">
    <source>
        <dbReference type="ARBA" id="ARBA00023136"/>
    </source>
</evidence>
<evidence type="ECO:0000313" key="8">
    <source>
        <dbReference type="EMBL" id="MBC3765718.1"/>
    </source>
</evidence>
<dbReference type="SUPFAM" id="SSF103481">
    <property type="entry name" value="Multidrug resistance efflux transporter EmrE"/>
    <property type="match status" value="2"/>
</dbReference>
<dbReference type="InterPro" id="IPR037185">
    <property type="entry name" value="EmrE-like"/>
</dbReference>
<keyword evidence="3 6" id="KW-0812">Transmembrane</keyword>
<feature type="domain" description="EamA" evidence="7">
    <location>
        <begin position="14"/>
        <end position="152"/>
    </location>
</feature>
<dbReference type="PANTHER" id="PTHR32322">
    <property type="entry name" value="INNER MEMBRANE TRANSPORTER"/>
    <property type="match status" value="1"/>
</dbReference>
<sequence>MYNFLQRLQSPYVSGLLLALCGTFMFSTKPILIKQVYQLGVDSSQLIALRMLFAAPLYFIVGCVLWFKHQPKQREYIANAPVILLLGILGYYIASYLDLMALQYISAQLERVVLFCFPTLVVLFSRWFLKTPMPRNIGWVLGLSYLGIFLIFGHDIITLGDEVALGTFLVFIGAVSFAFYTLFSKKLIGRVGSLMFTCIAMISASMVIFIHFALTHDFAALNVGNEALLLTATIAIFATVIPSFLVAEAISRLGPEQTSVVGTTGPVITSILAVIILGEAFTPYHFAGLSLVILAVYIMIKSR</sequence>
<feature type="transmembrane region" description="Helical" evidence="6">
    <location>
        <begin position="259"/>
        <end position="278"/>
    </location>
</feature>
<dbReference type="EMBL" id="JACNEP010000005">
    <property type="protein sequence ID" value="MBC3765718.1"/>
    <property type="molecule type" value="Genomic_DNA"/>
</dbReference>
<feature type="transmembrane region" description="Helical" evidence="6">
    <location>
        <begin position="227"/>
        <end position="247"/>
    </location>
</feature>
<dbReference type="Proteomes" id="UP000601768">
    <property type="component" value="Unassembled WGS sequence"/>
</dbReference>
<evidence type="ECO:0000256" key="2">
    <source>
        <dbReference type="ARBA" id="ARBA00022475"/>
    </source>
</evidence>
<organism evidence="8 9">
    <name type="scientific">Neptunicella marina</name>
    <dbReference type="NCBI Taxonomy" id="2125989"/>
    <lineage>
        <taxon>Bacteria</taxon>
        <taxon>Pseudomonadati</taxon>
        <taxon>Pseudomonadota</taxon>
        <taxon>Gammaproteobacteria</taxon>
        <taxon>Alteromonadales</taxon>
        <taxon>Alteromonadaceae</taxon>
        <taxon>Neptunicella</taxon>
    </lineage>
</organism>
<dbReference type="RefSeq" id="WP_186506195.1">
    <property type="nucleotide sequence ID" value="NZ_JACNEP010000005.1"/>
</dbReference>
<evidence type="ECO:0000256" key="4">
    <source>
        <dbReference type="ARBA" id="ARBA00022989"/>
    </source>
</evidence>
<comment type="caution">
    <text evidence="8">The sequence shown here is derived from an EMBL/GenBank/DDBJ whole genome shotgun (WGS) entry which is preliminary data.</text>
</comment>